<dbReference type="AlphaFoldDB" id="A0A1L0BR17"/>
<reference evidence="1 2" key="1">
    <citation type="submission" date="2016-10" db="EMBL/GenBank/DDBJ databases">
        <authorList>
            <person name="de Groot N.N."/>
        </authorList>
    </citation>
    <scope>NUCLEOTIDE SEQUENCE [LARGE SCALE GENOMIC DNA]</scope>
    <source>
        <strain evidence="1 2">PYCC 4715</strain>
    </source>
</reference>
<sequence>MPQTLQDGVERSFLFCSLTSKKTQVLAALDPAVNFDGSQYVYPKPYSMKRKTSFEAEPGVNLLMFPTQSRMPVNLSNAAIRTLFYLLSQNAISAATL</sequence>
<gene>
    <name evidence="1" type="ORF">SAMEA4029009_CIC11G00000005071</name>
</gene>
<evidence type="ECO:0000313" key="2">
    <source>
        <dbReference type="Proteomes" id="UP000182259"/>
    </source>
</evidence>
<name>A0A1L0BR17_9ASCO</name>
<organism evidence="1 2">
    <name type="scientific">Sungouiella intermedia</name>
    <dbReference type="NCBI Taxonomy" id="45354"/>
    <lineage>
        <taxon>Eukaryota</taxon>
        <taxon>Fungi</taxon>
        <taxon>Dikarya</taxon>
        <taxon>Ascomycota</taxon>
        <taxon>Saccharomycotina</taxon>
        <taxon>Pichiomycetes</taxon>
        <taxon>Metschnikowiaceae</taxon>
        <taxon>Sungouiella</taxon>
    </lineage>
</organism>
<dbReference type="EMBL" id="LT635766">
    <property type="protein sequence ID" value="SGZ53785.1"/>
    <property type="molecule type" value="Genomic_DNA"/>
</dbReference>
<evidence type="ECO:0000313" key="1">
    <source>
        <dbReference type="EMBL" id="SGZ53785.1"/>
    </source>
</evidence>
<protein>
    <submittedName>
        <fullName evidence="1">CIC11C00000005071</fullName>
    </submittedName>
</protein>
<dbReference type="Proteomes" id="UP000182259">
    <property type="component" value="Chromosome III"/>
</dbReference>
<accession>A0A1L0BR17</accession>
<proteinExistence type="predicted"/>